<dbReference type="AlphaFoldDB" id="A0A5E4AR15"/>
<sequence>MSEQALCTPPLPLSASKAATRLRTSSGIRLDPFLPFCDFAEFKRIPSLFSQTTPDSQGAEEKRSGFAHVDGGSLPDFLGQASCQIQKQTWELLETVMHPAWLQRQERQRGSYRHLLWIWFPAVGW</sequence>
<reference evidence="1" key="1">
    <citation type="submission" date="2019-04" db="EMBL/GenBank/DDBJ databases">
        <authorList>
            <person name="Alioto T."/>
            <person name="Alioto T."/>
        </authorList>
    </citation>
    <scope>NUCLEOTIDE SEQUENCE [LARGE SCALE GENOMIC DNA]</scope>
</reference>
<evidence type="ECO:0000313" key="2">
    <source>
        <dbReference type="Proteomes" id="UP000335636"/>
    </source>
</evidence>
<accession>A0A5E4AR15</accession>
<gene>
    <name evidence="1" type="ORF">MONAX_5E037495</name>
</gene>
<comment type="caution">
    <text evidence="1">The sequence shown here is derived from an EMBL/GenBank/DDBJ whole genome shotgun (WGS) entry which is preliminary data.</text>
</comment>
<proteinExistence type="predicted"/>
<evidence type="ECO:0000313" key="1">
    <source>
        <dbReference type="EMBL" id="VTJ59171.1"/>
    </source>
</evidence>
<organism evidence="1 2">
    <name type="scientific">Marmota monax</name>
    <name type="common">Woodchuck</name>
    <dbReference type="NCBI Taxonomy" id="9995"/>
    <lineage>
        <taxon>Eukaryota</taxon>
        <taxon>Metazoa</taxon>
        <taxon>Chordata</taxon>
        <taxon>Craniata</taxon>
        <taxon>Vertebrata</taxon>
        <taxon>Euteleostomi</taxon>
        <taxon>Mammalia</taxon>
        <taxon>Eutheria</taxon>
        <taxon>Euarchontoglires</taxon>
        <taxon>Glires</taxon>
        <taxon>Rodentia</taxon>
        <taxon>Sciuromorpha</taxon>
        <taxon>Sciuridae</taxon>
        <taxon>Xerinae</taxon>
        <taxon>Marmotini</taxon>
        <taxon>Marmota</taxon>
    </lineage>
</organism>
<name>A0A5E4AR15_MARMO</name>
<protein>
    <submittedName>
        <fullName evidence="1">Uncharacterized protein</fullName>
    </submittedName>
</protein>
<keyword evidence="2" id="KW-1185">Reference proteome</keyword>
<dbReference type="EMBL" id="CABDUW010000118">
    <property type="protein sequence ID" value="VTJ59171.1"/>
    <property type="molecule type" value="Genomic_DNA"/>
</dbReference>
<dbReference type="Proteomes" id="UP000335636">
    <property type="component" value="Unassembled WGS sequence"/>
</dbReference>